<name>A0A2I6UGD9_9CAUD</name>
<dbReference type="GO" id="GO:0006260">
    <property type="term" value="P:DNA replication"/>
    <property type="evidence" value="ECO:0007669"/>
    <property type="project" value="InterPro"/>
</dbReference>
<evidence type="ECO:0000256" key="2">
    <source>
        <dbReference type="PROSITE-ProRule" id="PRU00252"/>
    </source>
</evidence>
<keyword evidence="5" id="KW-1185">Reference proteome</keyword>
<dbReference type="InterPro" id="IPR000424">
    <property type="entry name" value="Primosome_PriB/ssb"/>
</dbReference>
<dbReference type="CDD" id="cd04496">
    <property type="entry name" value="SSB_OBF"/>
    <property type="match status" value="1"/>
</dbReference>
<dbReference type="GO" id="GO:0003697">
    <property type="term" value="F:single-stranded DNA binding"/>
    <property type="evidence" value="ECO:0007669"/>
    <property type="project" value="InterPro"/>
</dbReference>
<dbReference type="KEGG" id="vg:40236247"/>
<keyword evidence="1 2" id="KW-0238">DNA-binding</keyword>
<dbReference type="Pfam" id="PF00436">
    <property type="entry name" value="SSB"/>
    <property type="match status" value="1"/>
</dbReference>
<dbReference type="HAMAP" id="MF_00984">
    <property type="entry name" value="SSB"/>
    <property type="match status" value="1"/>
</dbReference>
<feature type="compositionally biased region" description="Acidic residues" evidence="3">
    <location>
        <begin position="142"/>
        <end position="151"/>
    </location>
</feature>
<dbReference type="PANTHER" id="PTHR10302">
    <property type="entry name" value="SINGLE-STRANDED DNA-BINDING PROTEIN"/>
    <property type="match status" value="1"/>
</dbReference>
<accession>A0A2I6UGD9</accession>
<reference evidence="4 5" key="1">
    <citation type="submission" date="2017-07" db="EMBL/GenBank/DDBJ databases">
        <title>Characterization of ecologically diverse viruses infecting co-occurring strains of cosmopolitan hyperhalophilic Bacteroidetes.</title>
        <authorList>
            <person name="Villamor J."/>
            <person name="Ramos-Barbero M.D."/>
            <person name="Gonzalez-Torres P."/>
            <person name="Gabaldon T."/>
            <person name="Rollesso-Mora R."/>
            <person name="Meseguer I."/>
            <person name="Martinez-Garcia M."/>
            <person name="Santos F."/>
            <person name="Anton J."/>
        </authorList>
    </citation>
    <scope>NUCLEOTIDE SEQUENCE [LARGE SCALE GENOMIC DNA]</scope>
</reference>
<dbReference type="PROSITE" id="PS50935">
    <property type="entry name" value="SSB"/>
    <property type="match status" value="1"/>
</dbReference>
<dbReference type="GeneID" id="40236247"/>
<evidence type="ECO:0000313" key="4">
    <source>
        <dbReference type="EMBL" id="AUO79049.1"/>
    </source>
</evidence>
<dbReference type="Proteomes" id="UP000240485">
    <property type="component" value="Segment"/>
</dbReference>
<proteinExistence type="inferred from homology"/>
<dbReference type="SUPFAM" id="SSF50249">
    <property type="entry name" value="Nucleic acid-binding proteins"/>
    <property type="match status" value="1"/>
</dbReference>
<feature type="region of interest" description="Disordered" evidence="3">
    <location>
        <begin position="107"/>
        <end position="151"/>
    </location>
</feature>
<evidence type="ECO:0000256" key="1">
    <source>
        <dbReference type="ARBA" id="ARBA00023125"/>
    </source>
</evidence>
<dbReference type="EMBL" id="MF580957">
    <property type="protein sequence ID" value="AUO79049.1"/>
    <property type="molecule type" value="Genomic_DNA"/>
</dbReference>
<dbReference type="GO" id="GO:0009295">
    <property type="term" value="C:nucleoid"/>
    <property type="evidence" value="ECO:0007669"/>
    <property type="project" value="TreeGrafter"/>
</dbReference>
<dbReference type="NCBIfam" id="TIGR00621">
    <property type="entry name" value="ssb"/>
    <property type="match status" value="1"/>
</dbReference>
<organism evidence="4 5">
    <name type="scientific">Salinibacter phage M8CR30-2</name>
    <dbReference type="NCBI Taxonomy" id="2681615"/>
    <lineage>
        <taxon>Viruses</taxon>
        <taxon>Duplodnaviria</taxon>
        <taxon>Heunggongvirae</taxon>
        <taxon>Uroviricota</taxon>
        <taxon>Caudoviricetes</taxon>
        <taxon>Holosalinivirus</taxon>
        <taxon>Holosalinivirus M8CR302</taxon>
    </lineage>
</organism>
<evidence type="ECO:0000256" key="3">
    <source>
        <dbReference type="SAM" id="MobiDB-lite"/>
    </source>
</evidence>
<dbReference type="RefSeq" id="YP_009639453.1">
    <property type="nucleotide sequence ID" value="NC_042350.1"/>
</dbReference>
<protein>
    <submittedName>
        <fullName evidence="4">Single-strand binding protein</fullName>
    </submittedName>
</protein>
<dbReference type="Gene3D" id="2.40.50.140">
    <property type="entry name" value="Nucleic acid-binding proteins"/>
    <property type="match status" value="1"/>
</dbReference>
<dbReference type="InterPro" id="IPR012340">
    <property type="entry name" value="NA-bd_OB-fold"/>
</dbReference>
<evidence type="ECO:0000313" key="5">
    <source>
        <dbReference type="Proteomes" id="UP000240485"/>
    </source>
</evidence>
<sequence length="151" mass="15999">MGSLNKAQIIGNLGEDPQLRQTGGGDSVCNMSVATNESYTRDDGTEVQNTEWHDVVAWGRLGEICTEYLSKGSSLYVEGKIVTNKYTDSDGIERYSTEIKAQEVTFLGGNDSGAPRGDGAPTSQSASAGGGGPDDGRKPGEDFEPDDELPF</sequence>
<dbReference type="InterPro" id="IPR011344">
    <property type="entry name" value="ssDNA-bd"/>
</dbReference>
<dbReference type="PANTHER" id="PTHR10302:SF27">
    <property type="entry name" value="SINGLE-STRANDED DNA-BINDING PROTEIN"/>
    <property type="match status" value="1"/>
</dbReference>